<keyword evidence="3" id="KW-1185">Reference proteome</keyword>
<keyword evidence="1" id="KW-1133">Transmembrane helix</keyword>
<evidence type="ECO:0000313" key="3">
    <source>
        <dbReference type="Proteomes" id="UP000222523"/>
    </source>
</evidence>
<reference evidence="2 3" key="1">
    <citation type="submission" date="2015-02" db="EMBL/GenBank/DDBJ databases">
        <title>Nostoc linckia genome annotation.</title>
        <authorList>
            <person name="Zhou Z."/>
        </authorList>
    </citation>
    <scope>NUCLEOTIDE SEQUENCE [LARGE SCALE GENOMIC DNA]</scope>
    <source>
        <strain evidence="3">z7</strain>
    </source>
</reference>
<keyword evidence="1" id="KW-0472">Membrane</keyword>
<feature type="transmembrane region" description="Helical" evidence="1">
    <location>
        <begin position="20"/>
        <end position="40"/>
    </location>
</feature>
<accession>A0ABX4KVG1</accession>
<proteinExistence type="predicted"/>
<keyword evidence="1" id="KW-0812">Transmembrane</keyword>
<sequence>MFVFDAAFTSWTAFHNVILPWNFSYGLEIMTLHIFMFSLMNQETFTYLIKNYELVIIWLKVELDMLSNLVFSVVVHRTVSVN</sequence>
<name>A0ABX4KVG1_NOSLI</name>
<organism evidence="2 3">
    <name type="scientific">Nostoc linckia z7</name>
    <dbReference type="NCBI Taxonomy" id="1628745"/>
    <lineage>
        <taxon>Bacteria</taxon>
        <taxon>Bacillati</taxon>
        <taxon>Cyanobacteriota</taxon>
        <taxon>Cyanophyceae</taxon>
        <taxon>Nostocales</taxon>
        <taxon>Nostocaceae</taxon>
        <taxon>Nostoc</taxon>
    </lineage>
</organism>
<gene>
    <name evidence="2" type="ORF">VF04_14875</name>
</gene>
<evidence type="ECO:0000313" key="2">
    <source>
        <dbReference type="EMBL" id="PHJ96749.1"/>
    </source>
</evidence>
<comment type="caution">
    <text evidence="2">The sequence shown here is derived from an EMBL/GenBank/DDBJ whole genome shotgun (WGS) entry which is preliminary data.</text>
</comment>
<dbReference type="EMBL" id="LAHC01000034">
    <property type="protein sequence ID" value="PHJ96749.1"/>
    <property type="molecule type" value="Genomic_DNA"/>
</dbReference>
<evidence type="ECO:0000256" key="1">
    <source>
        <dbReference type="SAM" id="Phobius"/>
    </source>
</evidence>
<protein>
    <submittedName>
        <fullName evidence="2">Uncharacterized protein</fullName>
    </submittedName>
</protein>
<dbReference type="Proteomes" id="UP000222523">
    <property type="component" value="Unassembled WGS sequence"/>
</dbReference>